<dbReference type="eggNOG" id="KOG0017">
    <property type="taxonomic scope" value="Eukaryota"/>
</dbReference>
<name>A0A1U7WYF1_NICSY</name>
<accession>A0A1U7WYF1</accession>
<reference evidence="3" key="2">
    <citation type="submission" date="2025-08" db="UniProtKB">
        <authorList>
            <consortium name="RefSeq"/>
        </authorList>
    </citation>
    <scope>IDENTIFICATION</scope>
    <source>
        <tissue evidence="3">Leaf</tissue>
    </source>
</reference>
<dbReference type="Pfam" id="PF17919">
    <property type="entry name" value="RT_RNaseH_2"/>
    <property type="match status" value="1"/>
</dbReference>
<dbReference type="InterPro" id="IPR041577">
    <property type="entry name" value="RT_RNaseH_2"/>
</dbReference>
<dbReference type="RefSeq" id="XP_009782341.1">
    <property type="nucleotide sequence ID" value="XM_009784039.1"/>
</dbReference>
<dbReference type="PANTHER" id="PTHR48475:SF1">
    <property type="entry name" value="RNASE H TYPE-1 DOMAIN-CONTAINING PROTEIN"/>
    <property type="match status" value="1"/>
</dbReference>
<dbReference type="Proteomes" id="UP000189701">
    <property type="component" value="Unplaced"/>
</dbReference>
<proteinExistence type="predicted"/>
<dbReference type="PANTHER" id="PTHR48475">
    <property type="entry name" value="RIBONUCLEASE H"/>
    <property type="match status" value="1"/>
</dbReference>
<reference evidence="2" key="1">
    <citation type="journal article" date="2013" name="Genome Biol.">
        <title>Reference genomes and transcriptomes of Nicotiana sylvestris and Nicotiana tomentosiformis.</title>
        <authorList>
            <person name="Sierro N."/>
            <person name="Battey J.N."/>
            <person name="Ouadi S."/>
            <person name="Bovet L."/>
            <person name="Goepfert S."/>
            <person name="Bakaher N."/>
            <person name="Peitsch M.C."/>
            <person name="Ivanov N.V."/>
        </authorList>
    </citation>
    <scope>NUCLEOTIDE SEQUENCE [LARGE SCALE GENOMIC DNA]</scope>
</reference>
<protein>
    <submittedName>
        <fullName evidence="3">Uncharacterized protein LOC104231103</fullName>
    </submittedName>
</protein>
<evidence type="ECO:0000313" key="2">
    <source>
        <dbReference type="Proteomes" id="UP000189701"/>
    </source>
</evidence>
<gene>
    <name evidence="3" type="primary">LOC104231103</name>
</gene>
<feature type="domain" description="Reverse transcriptase/retrotransposon-derived protein RNase H-like" evidence="1">
    <location>
        <begin position="10"/>
        <end position="80"/>
    </location>
</feature>
<evidence type="ECO:0000259" key="1">
    <source>
        <dbReference type="Pfam" id="PF17919"/>
    </source>
</evidence>
<dbReference type="InterPro" id="IPR043502">
    <property type="entry name" value="DNA/RNA_pol_sf"/>
</dbReference>
<evidence type="ECO:0000313" key="3">
    <source>
        <dbReference type="RefSeq" id="XP_009782341.1"/>
    </source>
</evidence>
<dbReference type="SUPFAM" id="SSF56672">
    <property type="entry name" value="DNA/RNA polymerases"/>
    <property type="match status" value="1"/>
</dbReference>
<dbReference type="AlphaFoldDB" id="A0A1U7WYF1"/>
<organism evidence="2 3">
    <name type="scientific">Nicotiana sylvestris</name>
    <name type="common">Wood tobacco</name>
    <name type="synonym">South American tobacco</name>
    <dbReference type="NCBI Taxonomy" id="4096"/>
    <lineage>
        <taxon>Eukaryota</taxon>
        <taxon>Viridiplantae</taxon>
        <taxon>Streptophyta</taxon>
        <taxon>Embryophyta</taxon>
        <taxon>Tracheophyta</taxon>
        <taxon>Spermatophyta</taxon>
        <taxon>Magnoliopsida</taxon>
        <taxon>eudicotyledons</taxon>
        <taxon>Gunneridae</taxon>
        <taxon>Pentapetalae</taxon>
        <taxon>asterids</taxon>
        <taxon>lamiids</taxon>
        <taxon>Solanales</taxon>
        <taxon>Solanaceae</taxon>
        <taxon>Nicotianoideae</taxon>
        <taxon>Nicotianeae</taxon>
        <taxon>Nicotiana</taxon>
    </lineage>
</organism>
<sequence>MLRKESVMSWTEKCQKAFDKIKEYLSKPPMLVPQKLERPLLLYLSVLDGAFGCVLRQHDETGRKEQEIYCLNKKFTPYKASTLCWSKTVKGQALADHLVENPIDGEYEQLKMYFPNEEVSFIGEDIAETYDCWRMFLTEQQTSKEWASELFWYQKLVNTTWYLPSSDLIKRFINIAFTHVPRIQNEFAYALATLSSMIQHPDKNLTDLIPVEIHKQPSYFSYVEEEFNRNSWFHDIKEYLEKGEYPVNATLTQKCTLRRVYNHFFQSGGMLYRRTPDLGLLRSVDAKETSRLLEEIHVGT</sequence>
<keyword evidence="2" id="KW-1185">Reference proteome</keyword>